<feature type="transmembrane region" description="Helical" evidence="5">
    <location>
        <begin position="150"/>
        <end position="174"/>
    </location>
</feature>
<evidence type="ECO:0000259" key="6">
    <source>
        <dbReference type="PROSITE" id="PS50850"/>
    </source>
</evidence>
<feature type="coiled-coil region" evidence="3">
    <location>
        <begin position="233"/>
        <end position="260"/>
    </location>
</feature>
<dbReference type="PROSITE" id="PS50850">
    <property type="entry name" value="MFS"/>
    <property type="match status" value="1"/>
</dbReference>
<feature type="region of interest" description="Disordered" evidence="4">
    <location>
        <begin position="16"/>
        <end position="49"/>
    </location>
</feature>
<accession>A0ABP0E6W3</accession>
<comment type="similarity">
    <text evidence="2">Belongs to the major facilitator superfamily. Monocarboxylate porter (TC 2.A.1.13) family.</text>
</comment>
<evidence type="ECO:0000256" key="5">
    <source>
        <dbReference type="SAM" id="Phobius"/>
    </source>
</evidence>
<keyword evidence="5" id="KW-0472">Membrane</keyword>
<feature type="transmembrane region" description="Helical" evidence="5">
    <location>
        <begin position="353"/>
        <end position="372"/>
    </location>
</feature>
<dbReference type="Proteomes" id="UP001497600">
    <property type="component" value="Chromosome A"/>
</dbReference>
<proteinExistence type="inferred from homology"/>
<keyword evidence="5" id="KW-1133">Transmembrane helix</keyword>
<dbReference type="PANTHER" id="PTHR11360:SF177">
    <property type="entry name" value="RIBOFLAVIN TRANSPORTER MCH5"/>
    <property type="match status" value="1"/>
</dbReference>
<dbReference type="EMBL" id="OZ004253">
    <property type="protein sequence ID" value="CAK7894417.1"/>
    <property type="molecule type" value="Genomic_DNA"/>
</dbReference>
<evidence type="ECO:0000256" key="1">
    <source>
        <dbReference type="ARBA" id="ARBA00004141"/>
    </source>
</evidence>
<keyword evidence="3" id="KW-0175">Coiled coil</keyword>
<feature type="transmembrane region" description="Helical" evidence="5">
    <location>
        <begin position="447"/>
        <end position="469"/>
    </location>
</feature>
<evidence type="ECO:0000313" key="7">
    <source>
        <dbReference type="EMBL" id="CAK7894417.1"/>
    </source>
</evidence>
<keyword evidence="8" id="KW-1185">Reference proteome</keyword>
<protein>
    <submittedName>
        <fullName evidence="7">Probable transporter Mch4p</fullName>
    </submittedName>
</protein>
<dbReference type="InterPro" id="IPR011701">
    <property type="entry name" value="MFS"/>
</dbReference>
<name>A0ABP0E6W3_9ASCO</name>
<organism evidence="7 8">
    <name type="scientific">[Candida] anglica</name>
    <dbReference type="NCBI Taxonomy" id="148631"/>
    <lineage>
        <taxon>Eukaryota</taxon>
        <taxon>Fungi</taxon>
        <taxon>Dikarya</taxon>
        <taxon>Ascomycota</taxon>
        <taxon>Saccharomycotina</taxon>
        <taxon>Pichiomycetes</taxon>
        <taxon>Debaryomycetaceae</taxon>
        <taxon>Kurtzmaniella</taxon>
    </lineage>
</organism>
<dbReference type="CDD" id="cd17352">
    <property type="entry name" value="MFS_MCT_SLC16"/>
    <property type="match status" value="1"/>
</dbReference>
<reference evidence="7 8" key="1">
    <citation type="submission" date="2024-01" db="EMBL/GenBank/DDBJ databases">
        <authorList>
            <consortium name="Genoscope - CEA"/>
            <person name="William W."/>
        </authorList>
    </citation>
    <scope>NUCLEOTIDE SEQUENCE [LARGE SCALE GENOMIC DNA]</scope>
    <source>
        <strain evidence="7 8">29B2s-10</strain>
    </source>
</reference>
<sequence length="478" mass="51991">MSKTIDRSMIYELEAAEERASARGSEENERSDGQDIAEPVADSQSIKDEYPDGGKKAYSVLLGSFLGLISNLGVINSIGAIQAHVSTNQLLHVKTSTVSWIFSIYLALAYAIGLFIGPIFDRKGPRWLLVSATVLITVGFIATANSTNVWQFILSLSICVGVGNGIAMTPLVGVINHWFFVKRGNATGIATSGGSVGGLVIPLMLRSLYVKYGFQWAIRILAFFCLACMVSAVLLVEERVTKTKEEVEEEERQAEEIVHSKIKGNSIFLPVIKVFKSLSFKSLKEPNYSFLIAGAFSAELSLILIVTYFATYAIAQGISESTSYILLTVWNSTGILGRWIPGYLSDKFGKFNMNILMLTGLNFSIFVVWLPFGSSLKALYAFAALGGFFSGSILSMLPSCLGQISPVREFGGRYGLLSFFLSFGNLIGVPIGASIIGDGSQHNYDMFVVLVGILSTLGTVFWAVSRYYIVGTRLNVIV</sequence>
<gene>
    <name evidence="7" type="primary">MCH4</name>
    <name evidence="7" type="ORF">CAAN4_A12332</name>
</gene>
<feature type="transmembrane region" description="Helical" evidence="5">
    <location>
        <begin position="321"/>
        <end position="341"/>
    </location>
</feature>
<feature type="transmembrane region" description="Helical" evidence="5">
    <location>
        <begin position="57"/>
        <end position="78"/>
    </location>
</feature>
<feature type="domain" description="Major facilitator superfamily (MFS) profile" evidence="6">
    <location>
        <begin position="56"/>
        <end position="478"/>
    </location>
</feature>
<feature type="transmembrane region" description="Helical" evidence="5">
    <location>
        <begin position="290"/>
        <end position="315"/>
    </location>
</feature>
<feature type="compositionally biased region" description="Basic and acidic residues" evidence="4">
    <location>
        <begin position="16"/>
        <end position="33"/>
    </location>
</feature>
<dbReference type="InterPro" id="IPR050327">
    <property type="entry name" value="Proton-linked_MCT"/>
</dbReference>
<feature type="transmembrane region" description="Helical" evidence="5">
    <location>
        <begin position="98"/>
        <end position="120"/>
    </location>
</feature>
<keyword evidence="5" id="KW-0812">Transmembrane</keyword>
<evidence type="ECO:0000313" key="8">
    <source>
        <dbReference type="Proteomes" id="UP001497600"/>
    </source>
</evidence>
<feature type="transmembrane region" description="Helical" evidence="5">
    <location>
        <begin position="414"/>
        <end position="435"/>
    </location>
</feature>
<evidence type="ECO:0000256" key="4">
    <source>
        <dbReference type="SAM" id="MobiDB-lite"/>
    </source>
</evidence>
<dbReference type="InterPro" id="IPR036259">
    <property type="entry name" value="MFS_trans_sf"/>
</dbReference>
<evidence type="ECO:0000256" key="3">
    <source>
        <dbReference type="SAM" id="Coils"/>
    </source>
</evidence>
<feature type="transmembrane region" description="Helical" evidence="5">
    <location>
        <begin position="186"/>
        <end position="204"/>
    </location>
</feature>
<dbReference type="SUPFAM" id="SSF103473">
    <property type="entry name" value="MFS general substrate transporter"/>
    <property type="match status" value="1"/>
</dbReference>
<feature type="transmembrane region" description="Helical" evidence="5">
    <location>
        <begin position="216"/>
        <end position="236"/>
    </location>
</feature>
<dbReference type="Pfam" id="PF07690">
    <property type="entry name" value="MFS_1"/>
    <property type="match status" value="1"/>
</dbReference>
<dbReference type="InterPro" id="IPR020846">
    <property type="entry name" value="MFS_dom"/>
</dbReference>
<feature type="transmembrane region" description="Helical" evidence="5">
    <location>
        <begin position="378"/>
        <end position="402"/>
    </location>
</feature>
<evidence type="ECO:0000256" key="2">
    <source>
        <dbReference type="ARBA" id="ARBA00006727"/>
    </source>
</evidence>
<dbReference type="Gene3D" id="1.20.1250.20">
    <property type="entry name" value="MFS general substrate transporter like domains"/>
    <property type="match status" value="1"/>
</dbReference>
<dbReference type="PANTHER" id="PTHR11360">
    <property type="entry name" value="MONOCARBOXYLATE TRANSPORTER"/>
    <property type="match status" value="1"/>
</dbReference>
<comment type="subcellular location">
    <subcellularLocation>
        <location evidence="1">Membrane</location>
        <topology evidence="1">Multi-pass membrane protein</topology>
    </subcellularLocation>
</comment>
<feature type="transmembrane region" description="Helical" evidence="5">
    <location>
        <begin position="127"/>
        <end position="144"/>
    </location>
</feature>